<keyword evidence="2" id="KW-1133">Transmembrane helix</keyword>
<evidence type="ECO:0000313" key="4">
    <source>
        <dbReference type="Proteomes" id="UP000295701"/>
    </source>
</evidence>
<organism evidence="3 4">
    <name type="scientific">Palleronia sediminis</name>
    <dbReference type="NCBI Taxonomy" id="2547833"/>
    <lineage>
        <taxon>Bacteria</taxon>
        <taxon>Pseudomonadati</taxon>
        <taxon>Pseudomonadota</taxon>
        <taxon>Alphaproteobacteria</taxon>
        <taxon>Rhodobacterales</taxon>
        <taxon>Roseobacteraceae</taxon>
        <taxon>Palleronia</taxon>
    </lineage>
</organism>
<reference evidence="3 4" key="1">
    <citation type="submission" date="2019-03" db="EMBL/GenBank/DDBJ databases">
        <title>Primorskyibacter sp. SS33 isolated from sediments.</title>
        <authorList>
            <person name="Xunke S."/>
        </authorList>
    </citation>
    <scope>NUCLEOTIDE SEQUENCE [LARGE SCALE GENOMIC DNA]</scope>
    <source>
        <strain evidence="3 4">SS33</strain>
    </source>
</reference>
<feature type="compositionally biased region" description="Basic residues" evidence="1">
    <location>
        <begin position="16"/>
        <end position="26"/>
    </location>
</feature>
<keyword evidence="2" id="KW-0472">Membrane</keyword>
<evidence type="ECO:0000256" key="2">
    <source>
        <dbReference type="SAM" id="Phobius"/>
    </source>
</evidence>
<feature type="transmembrane region" description="Helical" evidence="2">
    <location>
        <begin position="30"/>
        <end position="51"/>
    </location>
</feature>
<dbReference type="AlphaFoldDB" id="A0A4R6ADD3"/>
<feature type="region of interest" description="Disordered" evidence="1">
    <location>
        <begin position="1"/>
        <end position="26"/>
    </location>
</feature>
<dbReference type="EMBL" id="SNAA01000006">
    <property type="protein sequence ID" value="TDL81105.1"/>
    <property type="molecule type" value="Genomic_DNA"/>
</dbReference>
<comment type="caution">
    <text evidence="3">The sequence shown here is derived from an EMBL/GenBank/DDBJ whole genome shotgun (WGS) entry which is preliminary data.</text>
</comment>
<protein>
    <submittedName>
        <fullName evidence="3">Uncharacterized protein</fullName>
    </submittedName>
</protein>
<keyword evidence="4" id="KW-1185">Reference proteome</keyword>
<gene>
    <name evidence="3" type="ORF">E2L08_07135</name>
</gene>
<name>A0A4R6ADD3_9RHOB</name>
<accession>A0A4R6ADD3</accession>
<proteinExistence type="predicted"/>
<evidence type="ECO:0000313" key="3">
    <source>
        <dbReference type="EMBL" id="TDL81105.1"/>
    </source>
</evidence>
<evidence type="ECO:0000256" key="1">
    <source>
        <dbReference type="SAM" id="MobiDB-lite"/>
    </source>
</evidence>
<dbReference type="Proteomes" id="UP000295701">
    <property type="component" value="Unassembled WGS sequence"/>
</dbReference>
<keyword evidence="2" id="KW-0812">Transmembrane</keyword>
<dbReference type="RefSeq" id="WP_133396384.1">
    <property type="nucleotide sequence ID" value="NZ_SNAA01000006.1"/>
</dbReference>
<sequence length="85" mass="9002">MTGPLTDRGIEDSVSKHRNRPPKHRRRPPIALGVILVAVLGAGAVTAVLVLGYGLPLIWAIPVYGATGAVFALVVLAAAWALRRR</sequence>
<feature type="transmembrane region" description="Helical" evidence="2">
    <location>
        <begin position="57"/>
        <end position="82"/>
    </location>
</feature>